<keyword evidence="2" id="KW-1185">Reference proteome</keyword>
<accession>A0A1I0YHT3</accession>
<evidence type="ECO:0008006" key="3">
    <source>
        <dbReference type="Google" id="ProtNLM"/>
    </source>
</evidence>
<dbReference type="EMBL" id="FOJU01000005">
    <property type="protein sequence ID" value="SFB12712.1"/>
    <property type="molecule type" value="Genomic_DNA"/>
</dbReference>
<proteinExistence type="predicted"/>
<organism evidence="1 2">
    <name type="scientific">Poseidonocella pacifica</name>
    <dbReference type="NCBI Taxonomy" id="871651"/>
    <lineage>
        <taxon>Bacteria</taxon>
        <taxon>Pseudomonadati</taxon>
        <taxon>Pseudomonadota</taxon>
        <taxon>Alphaproteobacteria</taxon>
        <taxon>Rhodobacterales</taxon>
        <taxon>Roseobacteraceae</taxon>
        <taxon>Poseidonocella</taxon>
    </lineage>
</organism>
<evidence type="ECO:0000313" key="1">
    <source>
        <dbReference type="EMBL" id="SFB12712.1"/>
    </source>
</evidence>
<reference evidence="1 2" key="1">
    <citation type="submission" date="2016-10" db="EMBL/GenBank/DDBJ databases">
        <authorList>
            <person name="de Groot N.N."/>
        </authorList>
    </citation>
    <scope>NUCLEOTIDE SEQUENCE [LARGE SCALE GENOMIC DNA]</scope>
    <source>
        <strain evidence="1 2">DSM 29316</strain>
    </source>
</reference>
<sequence length="48" mass="5592">MRVSDEVAGSLFCYVDIEERILTRHPLRTIRAVVNDALRSLDDDFDRL</sequence>
<name>A0A1I0YHT3_9RHOB</name>
<evidence type="ECO:0000313" key="2">
    <source>
        <dbReference type="Proteomes" id="UP000198796"/>
    </source>
</evidence>
<gene>
    <name evidence="1" type="ORF">SAMN05421688_3096</name>
</gene>
<dbReference type="AlphaFoldDB" id="A0A1I0YHT3"/>
<dbReference type="Proteomes" id="UP000198796">
    <property type="component" value="Unassembled WGS sequence"/>
</dbReference>
<protein>
    <recommendedName>
        <fullName evidence="3">Transposase DDE domain-containing protein</fullName>
    </recommendedName>
</protein>